<organism evidence="1">
    <name type="scientific">Fagus sylvatica</name>
    <name type="common">Beechnut</name>
    <dbReference type="NCBI Taxonomy" id="28930"/>
    <lineage>
        <taxon>Eukaryota</taxon>
        <taxon>Viridiplantae</taxon>
        <taxon>Streptophyta</taxon>
        <taxon>Embryophyta</taxon>
        <taxon>Tracheophyta</taxon>
        <taxon>Spermatophyta</taxon>
        <taxon>Magnoliopsida</taxon>
        <taxon>eudicotyledons</taxon>
        <taxon>Gunneridae</taxon>
        <taxon>Pentapetalae</taxon>
        <taxon>rosids</taxon>
        <taxon>fabids</taxon>
        <taxon>Fagales</taxon>
        <taxon>Fagaceae</taxon>
        <taxon>Fagus</taxon>
    </lineage>
</organism>
<accession>A0A2N9H7G6</accession>
<gene>
    <name evidence="1" type="ORF">FSB_LOCUS35473</name>
</gene>
<sequence>MGRGRDRRRLADLEVVSRWLRSALSCRSGGGLAVVQLRGGAWVRNKLRGGAGLRRSEAEWLPAGLAVGQDVVAGGCVAVIMVGFRNVVAGGCGRVSVDS</sequence>
<reference evidence="1" key="1">
    <citation type="submission" date="2018-02" db="EMBL/GenBank/DDBJ databases">
        <authorList>
            <person name="Cohen D.B."/>
            <person name="Kent A.D."/>
        </authorList>
    </citation>
    <scope>NUCLEOTIDE SEQUENCE</scope>
</reference>
<dbReference type="EMBL" id="OIVN01002935">
    <property type="protein sequence ID" value="SPD07591.1"/>
    <property type="molecule type" value="Genomic_DNA"/>
</dbReference>
<proteinExistence type="predicted"/>
<name>A0A2N9H7G6_FAGSY</name>
<protein>
    <submittedName>
        <fullName evidence="1">Uncharacterized protein</fullName>
    </submittedName>
</protein>
<evidence type="ECO:0000313" key="1">
    <source>
        <dbReference type="EMBL" id="SPD07591.1"/>
    </source>
</evidence>
<dbReference type="AlphaFoldDB" id="A0A2N9H7G6"/>